<evidence type="ECO:0000313" key="1">
    <source>
        <dbReference type="EMBL" id="GAA3510935.1"/>
    </source>
</evidence>
<protein>
    <recommendedName>
        <fullName evidence="3">TonB-like protein</fullName>
    </recommendedName>
</protein>
<name>A0ABP6ULQ8_9FLAO</name>
<gene>
    <name evidence="1" type="ORF">GCM10022393_25760</name>
</gene>
<proteinExistence type="predicted"/>
<evidence type="ECO:0000313" key="2">
    <source>
        <dbReference type="Proteomes" id="UP001500459"/>
    </source>
</evidence>
<keyword evidence="2" id="KW-1185">Reference proteome</keyword>
<dbReference type="Proteomes" id="UP001500459">
    <property type="component" value="Unassembled WGS sequence"/>
</dbReference>
<comment type="caution">
    <text evidence="1">The sequence shown here is derived from an EMBL/GenBank/DDBJ whole genome shotgun (WGS) entry which is preliminary data.</text>
</comment>
<dbReference type="EMBL" id="BAABCW010000010">
    <property type="protein sequence ID" value="GAA3510935.1"/>
    <property type="molecule type" value="Genomic_DNA"/>
</dbReference>
<sequence>MNASVTTTLLGFKVVFLYSNQRITMKAKIILLLVSMSFLYSCMTTVNQKDDFLPTHETLKKGIIYKYYYSTYSKETSNTKTDVQYNYLKMVNDSVFSDTQYNPAFRIEKEAFYQKRGPILEEIKRAFYIYNSDTIPVSHQGTADFLTFGKDTIQYTSKIISNDFSRTREQSSHVVKDTTINSKPAKIIHRLIKYIVFDKEIPQDTIITKVRAIYIKDFGLWKLNAENKKSKNELILVEQILPEKFEQLASHVIHRVGHINFEQTLDKDKELELCFSHNKINDYYNGGQDRGGYIGGKGNLKKYINSVLDSDKLKDESGYLGFRFVINCKGKAGEFLLNEAGFDYQKKNFNKETTQHLYEIISSIPRWSPCIIRGEERDSYAYVTFILKNGKIQDILP</sequence>
<evidence type="ECO:0008006" key="3">
    <source>
        <dbReference type="Google" id="ProtNLM"/>
    </source>
</evidence>
<organism evidence="1 2">
    <name type="scientific">Aquimarina addita</name>
    <dbReference type="NCBI Taxonomy" id="870485"/>
    <lineage>
        <taxon>Bacteria</taxon>
        <taxon>Pseudomonadati</taxon>
        <taxon>Bacteroidota</taxon>
        <taxon>Flavobacteriia</taxon>
        <taxon>Flavobacteriales</taxon>
        <taxon>Flavobacteriaceae</taxon>
        <taxon>Aquimarina</taxon>
    </lineage>
</organism>
<accession>A0ABP6ULQ8</accession>
<reference evidence="2" key="1">
    <citation type="journal article" date="2019" name="Int. J. Syst. Evol. Microbiol.">
        <title>The Global Catalogue of Microorganisms (GCM) 10K type strain sequencing project: providing services to taxonomists for standard genome sequencing and annotation.</title>
        <authorList>
            <consortium name="The Broad Institute Genomics Platform"/>
            <consortium name="The Broad Institute Genome Sequencing Center for Infectious Disease"/>
            <person name="Wu L."/>
            <person name="Ma J."/>
        </authorList>
    </citation>
    <scope>NUCLEOTIDE SEQUENCE [LARGE SCALE GENOMIC DNA]</scope>
    <source>
        <strain evidence="2">JCM 17106</strain>
    </source>
</reference>